<dbReference type="Proteomes" id="UP000613401">
    <property type="component" value="Unassembled WGS sequence"/>
</dbReference>
<dbReference type="PANTHER" id="PTHR24148">
    <property type="entry name" value="ANKYRIN REPEAT DOMAIN-CONTAINING PROTEIN 39 HOMOLOG-RELATED"/>
    <property type="match status" value="1"/>
</dbReference>
<protein>
    <recommendedName>
        <fullName evidence="1">Heterokaryon incompatibility domain-containing protein</fullName>
    </recommendedName>
</protein>
<keyword evidence="3" id="KW-1185">Reference proteome</keyword>
<dbReference type="InterPro" id="IPR052895">
    <property type="entry name" value="HetReg/Transcr_Mod"/>
</dbReference>
<accession>A0A8H4C560</accession>
<organism evidence="2 3">
    <name type="scientific">Colletotrichum gloeosporioides</name>
    <name type="common">Anthracnose fungus</name>
    <name type="synonym">Glomerella cingulata</name>
    <dbReference type="NCBI Taxonomy" id="474922"/>
    <lineage>
        <taxon>Eukaryota</taxon>
        <taxon>Fungi</taxon>
        <taxon>Dikarya</taxon>
        <taxon>Ascomycota</taxon>
        <taxon>Pezizomycotina</taxon>
        <taxon>Sordariomycetes</taxon>
        <taxon>Hypocreomycetidae</taxon>
        <taxon>Glomerellales</taxon>
        <taxon>Glomerellaceae</taxon>
        <taxon>Colletotrichum</taxon>
        <taxon>Colletotrichum gloeosporioides species complex</taxon>
    </lineage>
</organism>
<sequence>MEVSTEYGYRYRALSAADSVRLLTISRADDQPHGMLLSLKEAHLDDQPNFAALSYTWKLPEYVNRGNLEDQECGVTIEVICDGKAMAISENLFNFLCAALHASETDDGASDTKTKLASKVSGILKDLPLWIDAFCINQSDSEEKRHQVLLMHRIYSAARNVIIWLGPSRPHPDVLWVHDKFIPAISKATRMKPEFVERYLKKDAVCSSVEVMEEFGPELCTRWLSAWLQFVIYIDRQCWFDRGWIVQEVALSDPSNVYVCCGGSVLSWKRLAAFSQFLQETGWCSTLMERIEKIAATGGLQSLEHKKIAYPAQVNTRILKISQARTSLAGVAQQTGLLVDARSAWNGKLELGWLNCANFLINSLRSSKFSDDRDHIYGCLELSRIGKRSSRRYPKLPSWVPDYSIEKGSRLVANWNFPINRYLDLTIPELQDIEIQIWGSDLRRPKLIGSVLYVHGFLLDTVLEESADRPFGWESRGIQALMVKSGPNAEDFTGFWKTLAFIHANTKLENETSFASVMEEISANRWKTLTQGPNQQLKESSASAMLQPQNAVRVELVDREIYSTEGHELGLGPPEVREADEVWLLEGARTPCILRRVESTFDDKSRKEDDPGRYEFIGETDLRGFNVRSTDLTSKASRGFYEIISLV</sequence>
<dbReference type="GeneID" id="69016503"/>
<reference evidence="2" key="2">
    <citation type="submission" date="2020-03" db="EMBL/GenBank/DDBJ databases">
        <authorList>
            <person name="Fu F.-F."/>
            <person name="Chen J."/>
        </authorList>
    </citation>
    <scope>NUCLEOTIDE SEQUENCE</scope>
    <source>
        <strain evidence="2">Lc1</strain>
    </source>
</reference>
<dbReference type="PANTHER" id="PTHR24148:SF64">
    <property type="entry name" value="HETEROKARYON INCOMPATIBILITY DOMAIN-CONTAINING PROTEIN"/>
    <property type="match status" value="1"/>
</dbReference>
<reference evidence="2" key="1">
    <citation type="journal article" date="2020" name="Phytopathology">
        <title>Genome sequence and comparative analysis of Colletotrichum gloeosporioides isolated from Liriodendron leaves.</title>
        <authorList>
            <person name="Fu F.F."/>
            <person name="Hao Z."/>
            <person name="Wang P."/>
            <person name="Lu Y."/>
            <person name="Xue L.J."/>
            <person name="Wei G."/>
            <person name="Tian Y."/>
            <person name="Baishi H."/>
            <person name="Xu H."/>
            <person name="Shi J."/>
            <person name="Cheng T."/>
            <person name="Wang G."/>
            <person name="Yi Y."/>
            <person name="Chen J."/>
        </authorList>
    </citation>
    <scope>NUCLEOTIDE SEQUENCE</scope>
    <source>
        <strain evidence="2">Lc1</strain>
    </source>
</reference>
<proteinExistence type="predicted"/>
<evidence type="ECO:0000259" key="1">
    <source>
        <dbReference type="Pfam" id="PF06985"/>
    </source>
</evidence>
<dbReference type="InterPro" id="IPR010730">
    <property type="entry name" value="HET"/>
</dbReference>
<dbReference type="Pfam" id="PF06985">
    <property type="entry name" value="HET"/>
    <property type="match status" value="1"/>
</dbReference>
<evidence type="ECO:0000313" key="2">
    <source>
        <dbReference type="EMBL" id="KAF3797397.1"/>
    </source>
</evidence>
<dbReference type="RefSeq" id="XP_045256561.1">
    <property type="nucleotide sequence ID" value="XM_045409316.1"/>
</dbReference>
<dbReference type="EMBL" id="WVTB01000117">
    <property type="protein sequence ID" value="KAF3797397.1"/>
    <property type="molecule type" value="Genomic_DNA"/>
</dbReference>
<feature type="domain" description="Heterokaryon incompatibility" evidence="1">
    <location>
        <begin position="50"/>
        <end position="248"/>
    </location>
</feature>
<dbReference type="AlphaFoldDB" id="A0A8H4C560"/>
<evidence type="ECO:0000313" key="3">
    <source>
        <dbReference type="Proteomes" id="UP000613401"/>
    </source>
</evidence>
<comment type="caution">
    <text evidence="2">The sequence shown here is derived from an EMBL/GenBank/DDBJ whole genome shotgun (WGS) entry which is preliminary data.</text>
</comment>
<name>A0A8H4C560_COLGL</name>
<gene>
    <name evidence="2" type="ORF">GCG54_00009370</name>
</gene>